<keyword evidence="5 6" id="KW-0472">Membrane</keyword>
<comment type="subcellular location">
    <subcellularLocation>
        <location evidence="1">Cell membrane</location>
        <topology evidence="1">Multi-pass membrane protein</topology>
    </subcellularLocation>
</comment>
<dbReference type="InterPro" id="IPR050601">
    <property type="entry name" value="CPA3_antiporter_subunitC"/>
</dbReference>
<dbReference type="GO" id="GO:0005886">
    <property type="term" value="C:plasma membrane"/>
    <property type="evidence" value="ECO:0007669"/>
    <property type="project" value="UniProtKB-SubCell"/>
</dbReference>
<evidence type="ECO:0000256" key="5">
    <source>
        <dbReference type="ARBA" id="ARBA00023136"/>
    </source>
</evidence>
<dbReference type="PANTHER" id="PTHR34583">
    <property type="entry name" value="ANTIPORTER SUBUNIT MNHC2-RELATED"/>
    <property type="match status" value="1"/>
</dbReference>
<organism evidence="7">
    <name type="scientific">Staphylothermus marinus</name>
    <dbReference type="NCBI Taxonomy" id="2280"/>
    <lineage>
        <taxon>Archaea</taxon>
        <taxon>Thermoproteota</taxon>
        <taxon>Thermoprotei</taxon>
        <taxon>Desulfurococcales</taxon>
        <taxon>Desulfurococcaceae</taxon>
        <taxon>Staphylothermus</taxon>
    </lineage>
</organism>
<evidence type="ECO:0000256" key="4">
    <source>
        <dbReference type="ARBA" id="ARBA00022989"/>
    </source>
</evidence>
<evidence type="ECO:0000313" key="7">
    <source>
        <dbReference type="EMBL" id="HGM59069.1"/>
    </source>
</evidence>
<dbReference type="AlphaFoldDB" id="A0A7C4HC40"/>
<accession>A0A7C4HC40</accession>
<evidence type="ECO:0000256" key="1">
    <source>
        <dbReference type="ARBA" id="ARBA00004651"/>
    </source>
</evidence>
<dbReference type="EMBL" id="DTBJ01000051">
    <property type="protein sequence ID" value="HGM59069.1"/>
    <property type="molecule type" value="Genomic_DNA"/>
</dbReference>
<gene>
    <name evidence="8" type="ORF">ENU09_00050</name>
    <name evidence="7" type="ORF">ENU14_05770</name>
</gene>
<keyword evidence="2" id="KW-1003">Cell membrane</keyword>
<protein>
    <submittedName>
        <fullName evidence="7">Na+/H+ antiporter subunit C</fullName>
    </submittedName>
</protein>
<dbReference type="InterPro" id="IPR039428">
    <property type="entry name" value="NUOK/Mnh_C1-like"/>
</dbReference>
<proteinExistence type="predicted"/>
<feature type="transmembrane region" description="Helical" evidence="6">
    <location>
        <begin position="6"/>
        <end position="25"/>
    </location>
</feature>
<keyword evidence="3 6" id="KW-0812">Transmembrane</keyword>
<feature type="transmembrane region" description="Helical" evidence="6">
    <location>
        <begin position="97"/>
        <end position="118"/>
    </location>
</feature>
<sequence>MIDLYVYFLTLVMVSMVANTALSIYGIFFRPSMIKKIIALTILGDTANTFAIIIGYKRWVNPETPVTTPVLLNYTNINKTYIEEFAKMRAVDPLPQALVLTAIVIGLAVNLYLVFLTLQTYRLYGTTDVREIRRLRG</sequence>
<evidence type="ECO:0000256" key="3">
    <source>
        <dbReference type="ARBA" id="ARBA00022692"/>
    </source>
</evidence>
<evidence type="ECO:0000313" key="8">
    <source>
        <dbReference type="EMBL" id="HGQ59107.1"/>
    </source>
</evidence>
<dbReference type="Gene3D" id="1.10.287.3510">
    <property type="match status" value="1"/>
</dbReference>
<evidence type="ECO:0000256" key="6">
    <source>
        <dbReference type="SAM" id="Phobius"/>
    </source>
</evidence>
<dbReference type="EMBL" id="DTBE01000001">
    <property type="protein sequence ID" value="HGQ59107.1"/>
    <property type="molecule type" value="Genomic_DNA"/>
</dbReference>
<reference evidence="7" key="1">
    <citation type="journal article" date="2020" name="mSystems">
        <title>Genome- and Community-Level Interaction Insights into Carbon Utilization and Element Cycling Functions of Hydrothermarchaeota in Hydrothermal Sediment.</title>
        <authorList>
            <person name="Zhou Z."/>
            <person name="Liu Y."/>
            <person name="Xu W."/>
            <person name="Pan J."/>
            <person name="Luo Z.H."/>
            <person name="Li M."/>
        </authorList>
    </citation>
    <scope>NUCLEOTIDE SEQUENCE [LARGE SCALE GENOMIC DNA]</scope>
    <source>
        <strain evidence="8">SpSt-638</strain>
        <strain evidence="7">SpSt-642</strain>
    </source>
</reference>
<evidence type="ECO:0000256" key="2">
    <source>
        <dbReference type="ARBA" id="ARBA00022475"/>
    </source>
</evidence>
<keyword evidence="4 6" id="KW-1133">Transmembrane helix</keyword>
<dbReference type="Pfam" id="PF00420">
    <property type="entry name" value="Oxidored_q2"/>
    <property type="match status" value="1"/>
</dbReference>
<comment type="caution">
    <text evidence="7">The sequence shown here is derived from an EMBL/GenBank/DDBJ whole genome shotgun (WGS) entry which is preliminary data.</text>
</comment>
<dbReference type="PANTHER" id="PTHR34583:SF2">
    <property type="entry name" value="ANTIPORTER SUBUNIT MNHC2-RELATED"/>
    <property type="match status" value="1"/>
</dbReference>
<name>A0A7C4HC40_STAMA</name>